<dbReference type="EMBL" id="JABDTM020023500">
    <property type="protein sequence ID" value="KAH0815134.1"/>
    <property type="molecule type" value="Genomic_DNA"/>
</dbReference>
<dbReference type="PANTHER" id="PTHR24260:SF139">
    <property type="entry name" value="CLIP DOMAIN-CONTAINING SERINE PROTEASE"/>
    <property type="match status" value="1"/>
</dbReference>
<dbReference type="PANTHER" id="PTHR24260">
    <property type="match status" value="1"/>
</dbReference>
<evidence type="ECO:0000313" key="6">
    <source>
        <dbReference type="Proteomes" id="UP000719412"/>
    </source>
</evidence>
<feature type="chain" id="PRO_5035172979" description="Peptidase S1 domain-containing protein" evidence="3">
    <location>
        <begin position="22"/>
        <end position="344"/>
    </location>
</feature>
<dbReference type="PRINTS" id="PR00722">
    <property type="entry name" value="CHYMOTRYPSIN"/>
</dbReference>
<evidence type="ECO:0000313" key="5">
    <source>
        <dbReference type="EMBL" id="KAH0815134.1"/>
    </source>
</evidence>
<dbReference type="Proteomes" id="UP000719412">
    <property type="component" value="Unassembled WGS sequence"/>
</dbReference>
<keyword evidence="2" id="KW-0645">Protease</keyword>
<evidence type="ECO:0000256" key="2">
    <source>
        <dbReference type="RuleBase" id="RU363034"/>
    </source>
</evidence>
<dbReference type="SUPFAM" id="SSF50494">
    <property type="entry name" value="Trypsin-like serine proteases"/>
    <property type="match status" value="1"/>
</dbReference>
<dbReference type="Gene3D" id="2.40.10.10">
    <property type="entry name" value="Trypsin-like serine proteases"/>
    <property type="match status" value="1"/>
</dbReference>
<name>A0A8J6HI78_TENMO</name>
<dbReference type="PROSITE" id="PS00135">
    <property type="entry name" value="TRYPSIN_SER"/>
    <property type="match status" value="1"/>
</dbReference>
<protein>
    <recommendedName>
        <fullName evidence="4">Peptidase S1 domain-containing protein</fullName>
    </recommendedName>
</protein>
<accession>A0A8J6HI78</accession>
<dbReference type="InterPro" id="IPR043504">
    <property type="entry name" value="Peptidase_S1_PA_chymotrypsin"/>
</dbReference>
<dbReference type="Pfam" id="PF00089">
    <property type="entry name" value="Trypsin"/>
    <property type="match status" value="1"/>
</dbReference>
<dbReference type="InterPro" id="IPR018114">
    <property type="entry name" value="TRYPSIN_HIS"/>
</dbReference>
<dbReference type="InterPro" id="IPR033116">
    <property type="entry name" value="TRYPSIN_SER"/>
</dbReference>
<proteinExistence type="predicted"/>
<keyword evidence="2" id="KW-0378">Hydrolase</keyword>
<reference evidence="5" key="1">
    <citation type="journal article" date="2020" name="J Insects Food Feed">
        <title>The yellow mealworm (Tenebrio molitor) genome: a resource for the emerging insects as food and feed industry.</title>
        <authorList>
            <person name="Eriksson T."/>
            <person name="Andere A."/>
            <person name="Kelstrup H."/>
            <person name="Emery V."/>
            <person name="Picard C."/>
        </authorList>
    </citation>
    <scope>NUCLEOTIDE SEQUENCE</scope>
    <source>
        <strain evidence="5">Stoneville</strain>
        <tissue evidence="5">Whole head</tissue>
    </source>
</reference>
<dbReference type="GO" id="GO:0006508">
    <property type="term" value="P:proteolysis"/>
    <property type="evidence" value="ECO:0007669"/>
    <property type="project" value="UniProtKB-KW"/>
</dbReference>
<keyword evidence="6" id="KW-1185">Reference proteome</keyword>
<dbReference type="SMART" id="SM00020">
    <property type="entry name" value="Tryp_SPc"/>
    <property type="match status" value="1"/>
</dbReference>
<sequence>MPGFHMQRLLAPGNRLRILLALELVATGEFPCLRMHLSWCQSNDVNNLCVWKPRIVWLLHLLLRCPLSSSHSWISKEFYDVVAFLNVVKDTSDSCTGVLIHPQYVLTAAHCVQGASDIDILLGATNIQIYKFYTNTSRIIIHELYSNTTYDHDIALVQLYTSLPQDTLSIKSPSLETLNNMSSTHVVVGWGSKSEFSGVLSPKNVTLVDNTDCTSYYEGVEVDGESKFCVVGQNGPCHGDSGGPVFNPRDQNSFLVGIVSAGHTNCSEATPTVCTKVAYYTEWILNQMSCQEKVAWMFTSPELLVDLMNEHFCRDEKGRTIDGFLFNGNLSKDDSHFETDSKKG</sequence>
<reference evidence="5" key="2">
    <citation type="submission" date="2021-08" db="EMBL/GenBank/DDBJ databases">
        <authorList>
            <person name="Eriksson T."/>
        </authorList>
    </citation>
    <scope>NUCLEOTIDE SEQUENCE</scope>
    <source>
        <strain evidence="5">Stoneville</strain>
        <tissue evidence="5">Whole head</tissue>
    </source>
</reference>
<comment type="caution">
    <text evidence="5">The sequence shown here is derived from an EMBL/GenBank/DDBJ whole genome shotgun (WGS) entry which is preliminary data.</text>
</comment>
<organism evidence="5 6">
    <name type="scientific">Tenebrio molitor</name>
    <name type="common">Yellow mealworm beetle</name>
    <dbReference type="NCBI Taxonomy" id="7067"/>
    <lineage>
        <taxon>Eukaryota</taxon>
        <taxon>Metazoa</taxon>
        <taxon>Ecdysozoa</taxon>
        <taxon>Arthropoda</taxon>
        <taxon>Hexapoda</taxon>
        <taxon>Insecta</taxon>
        <taxon>Pterygota</taxon>
        <taxon>Neoptera</taxon>
        <taxon>Endopterygota</taxon>
        <taxon>Coleoptera</taxon>
        <taxon>Polyphaga</taxon>
        <taxon>Cucujiformia</taxon>
        <taxon>Tenebrionidae</taxon>
        <taxon>Tenebrio</taxon>
    </lineage>
</organism>
<dbReference type="GO" id="GO:0004252">
    <property type="term" value="F:serine-type endopeptidase activity"/>
    <property type="evidence" value="ECO:0007669"/>
    <property type="project" value="InterPro"/>
</dbReference>
<keyword evidence="2" id="KW-0720">Serine protease</keyword>
<feature type="domain" description="Peptidase S1" evidence="4">
    <location>
        <begin position="57"/>
        <end position="289"/>
    </location>
</feature>
<dbReference type="AlphaFoldDB" id="A0A8J6HI78"/>
<keyword evidence="3" id="KW-0732">Signal</keyword>
<dbReference type="InterPro" id="IPR001314">
    <property type="entry name" value="Peptidase_S1A"/>
</dbReference>
<dbReference type="InterPro" id="IPR051333">
    <property type="entry name" value="CLIP_Serine_Protease"/>
</dbReference>
<evidence type="ECO:0000256" key="3">
    <source>
        <dbReference type="SAM" id="SignalP"/>
    </source>
</evidence>
<evidence type="ECO:0000256" key="1">
    <source>
        <dbReference type="ARBA" id="ARBA00023157"/>
    </source>
</evidence>
<dbReference type="InterPro" id="IPR001254">
    <property type="entry name" value="Trypsin_dom"/>
</dbReference>
<evidence type="ECO:0000259" key="4">
    <source>
        <dbReference type="PROSITE" id="PS50240"/>
    </source>
</evidence>
<dbReference type="PROSITE" id="PS00134">
    <property type="entry name" value="TRYPSIN_HIS"/>
    <property type="match status" value="1"/>
</dbReference>
<feature type="signal peptide" evidence="3">
    <location>
        <begin position="1"/>
        <end position="21"/>
    </location>
</feature>
<dbReference type="PROSITE" id="PS50240">
    <property type="entry name" value="TRYPSIN_DOM"/>
    <property type="match status" value="1"/>
</dbReference>
<keyword evidence="1" id="KW-1015">Disulfide bond</keyword>
<dbReference type="InterPro" id="IPR009003">
    <property type="entry name" value="Peptidase_S1_PA"/>
</dbReference>
<dbReference type="CDD" id="cd00190">
    <property type="entry name" value="Tryp_SPc"/>
    <property type="match status" value="1"/>
</dbReference>
<gene>
    <name evidence="5" type="ORF">GEV33_007657</name>
</gene>